<keyword evidence="3" id="KW-1185">Reference proteome</keyword>
<dbReference type="RefSeq" id="WP_357806449.1">
    <property type="nucleotide sequence ID" value="NZ_JBEYBM010000014.1"/>
</dbReference>
<protein>
    <submittedName>
        <fullName evidence="2">SHOCT domain-containing protein</fullName>
    </submittedName>
</protein>
<organism evidence="2 3">
    <name type="scientific">Nocardia niwae</name>
    <dbReference type="NCBI Taxonomy" id="626084"/>
    <lineage>
        <taxon>Bacteria</taxon>
        <taxon>Bacillati</taxon>
        <taxon>Actinomycetota</taxon>
        <taxon>Actinomycetes</taxon>
        <taxon>Mycobacteriales</taxon>
        <taxon>Nocardiaceae</taxon>
        <taxon>Nocardia</taxon>
    </lineage>
</organism>
<dbReference type="Proteomes" id="UP001550535">
    <property type="component" value="Unassembled WGS sequence"/>
</dbReference>
<evidence type="ECO:0000256" key="1">
    <source>
        <dbReference type="SAM" id="Phobius"/>
    </source>
</evidence>
<keyword evidence="1" id="KW-1133">Transmembrane helix</keyword>
<evidence type="ECO:0000313" key="2">
    <source>
        <dbReference type="EMBL" id="MEU2124834.1"/>
    </source>
</evidence>
<comment type="caution">
    <text evidence="2">The sequence shown here is derived from an EMBL/GenBank/DDBJ whole genome shotgun (WGS) entry which is preliminary data.</text>
</comment>
<keyword evidence="1" id="KW-0472">Membrane</keyword>
<gene>
    <name evidence="2" type="ORF">ABZ507_23755</name>
</gene>
<sequence>MNIFTRPEAVSFLADAYDGAWHPWPFFWILPLLFWLTAVTVLVVLVRRRFIGHASGIGALRTAYARGEITEEQYRSRLAVLSEPRHSGKR</sequence>
<name>A0ABV2XG10_9NOCA</name>
<evidence type="ECO:0000313" key="3">
    <source>
        <dbReference type="Proteomes" id="UP001550535"/>
    </source>
</evidence>
<proteinExistence type="predicted"/>
<accession>A0ABV2XG10</accession>
<feature type="transmembrane region" description="Helical" evidence="1">
    <location>
        <begin position="26"/>
        <end position="46"/>
    </location>
</feature>
<reference evidence="2 3" key="1">
    <citation type="submission" date="2024-06" db="EMBL/GenBank/DDBJ databases">
        <title>The Natural Products Discovery Center: Release of the First 8490 Sequenced Strains for Exploring Actinobacteria Biosynthetic Diversity.</title>
        <authorList>
            <person name="Kalkreuter E."/>
            <person name="Kautsar S.A."/>
            <person name="Yang D."/>
            <person name="Bader C.D."/>
            <person name="Teijaro C.N."/>
            <person name="Fluegel L."/>
            <person name="Davis C.M."/>
            <person name="Simpson J.R."/>
            <person name="Lauterbach L."/>
            <person name="Steele A.D."/>
            <person name="Gui C."/>
            <person name="Meng S."/>
            <person name="Li G."/>
            <person name="Viehrig K."/>
            <person name="Ye F."/>
            <person name="Su P."/>
            <person name="Kiefer A.F."/>
            <person name="Nichols A."/>
            <person name="Cepeda A.J."/>
            <person name="Yan W."/>
            <person name="Fan B."/>
            <person name="Jiang Y."/>
            <person name="Adhikari A."/>
            <person name="Zheng C.-J."/>
            <person name="Schuster L."/>
            <person name="Cowan T.M."/>
            <person name="Smanski M.J."/>
            <person name="Chevrette M.G."/>
            <person name="De Carvalho L.P.S."/>
            <person name="Shen B."/>
        </authorList>
    </citation>
    <scope>NUCLEOTIDE SEQUENCE [LARGE SCALE GENOMIC DNA]</scope>
    <source>
        <strain evidence="2 3">NPDC019434</strain>
    </source>
</reference>
<keyword evidence="1" id="KW-0812">Transmembrane</keyword>
<dbReference type="EMBL" id="JBEYBR010000068">
    <property type="protein sequence ID" value="MEU2124834.1"/>
    <property type="molecule type" value="Genomic_DNA"/>
</dbReference>